<accession>A0A6V8N4J9</accession>
<dbReference type="AlphaFoldDB" id="A0A6V8N4J9"/>
<name>A0A6V8N4J9_9BACT</name>
<sequence length="606" mass="61529">MEFYIDGILQGSSLNNPYTFSWNTLASANGAHILTAKAYDAAGNVGVSSNVAVTVFNDTSAPTVSIVAPSSGSILSQTVTVLTSASDDVGVTKVEYYLDGTLQATATSLPYNFAWNTLSTANGSHTVSAKAYDAAGNVGQSASVTVSVFNDTTAPTVAISSPSTGSTIGQSATVQVAASDNVGVTKVEYYLNGTLQGSATSAPYTFSWNTLSSVNGTYTLSAKAYDATGNVGQSASVTVIVFNDTTPPSVSITSPSAGSTLGQTATVQIAASDNVAVTKVEYYLNGILQGSATSAPYAFSWNTLSNANGSYTVTAKAYDAAGNVGQSAGIAVTVFNDTSAPLVSLNSLSNGSVVSRTATIQVTASDNVGVSRVELYANGVLLGSATSAPYSFIWNTLAATNGSYILTAKAYDMAGNIGTSSAITVSVFNDVQAPTLGNFTLPANVNSTTVAITSLSASDNVAVAGYLISESATAPSSSAVGWNASAPTSFTFSGTGLRTAYAWAKDATGNVSAAKSASVLIDTTLPAIKSMSLSRSSSVVNIKASATDNVGVTKFQLYVDGVLKTEVASGSLSYSWTVSSTGTHTATVKAYDAAGNTRTQSVSFYR</sequence>
<evidence type="ECO:0000313" key="2">
    <source>
        <dbReference type="Proteomes" id="UP000587586"/>
    </source>
</evidence>
<dbReference type="EMBL" id="BLXZ01000001">
    <property type="protein sequence ID" value="GFO66543.1"/>
    <property type="molecule type" value="Genomic_DNA"/>
</dbReference>
<dbReference type="Pfam" id="PF17957">
    <property type="entry name" value="Big_7"/>
    <property type="match status" value="6"/>
</dbReference>
<protein>
    <submittedName>
        <fullName evidence="1">Uncharacterized protein</fullName>
    </submittedName>
</protein>
<reference evidence="2" key="1">
    <citation type="submission" date="2020-06" db="EMBL/GenBank/DDBJ databases">
        <title>Draft genomic sequecing of Geomonas sp. Red745.</title>
        <authorList>
            <person name="Itoh H."/>
            <person name="Xu Z.X."/>
            <person name="Ushijima N."/>
            <person name="Masuda Y."/>
            <person name="Shiratori Y."/>
            <person name="Senoo K."/>
        </authorList>
    </citation>
    <scope>NUCLEOTIDE SEQUENCE [LARGE SCALE GENOMIC DNA]</scope>
    <source>
        <strain evidence="2">Red745</strain>
    </source>
</reference>
<gene>
    <name evidence="1" type="ORF">GMLC_01220</name>
</gene>
<proteinExistence type="predicted"/>
<dbReference type="InterPro" id="IPR013783">
    <property type="entry name" value="Ig-like_fold"/>
</dbReference>
<dbReference type="Gene3D" id="2.60.40.10">
    <property type="entry name" value="Immunoglobulins"/>
    <property type="match status" value="6"/>
</dbReference>
<keyword evidence="2" id="KW-1185">Reference proteome</keyword>
<dbReference type="Proteomes" id="UP000587586">
    <property type="component" value="Unassembled WGS sequence"/>
</dbReference>
<comment type="caution">
    <text evidence="1">The sequence shown here is derived from an EMBL/GenBank/DDBJ whole genome shotgun (WGS) entry which is preliminary data.</text>
</comment>
<organism evidence="1 2">
    <name type="scientific">Geomonas limicola</name>
    <dbReference type="NCBI Taxonomy" id="2740186"/>
    <lineage>
        <taxon>Bacteria</taxon>
        <taxon>Pseudomonadati</taxon>
        <taxon>Thermodesulfobacteriota</taxon>
        <taxon>Desulfuromonadia</taxon>
        <taxon>Geobacterales</taxon>
        <taxon>Geobacteraceae</taxon>
        <taxon>Geomonas</taxon>
    </lineage>
</organism>
<evidence type="ECO:0000313" key="1">
    <source>
        <dbReference type="EMBL" id="GFO66543.1"/>
    </source>
</evidence>